<dbReference type="Proteomes" id="UP000824469">
    <property type="component" value="Unassembled WGS sequence"/>
</dbReference>
<name>A0AA38GFV3_TAXCH</name>
<keyword evidence="3" id="KW-1185">Reference proteome</keyword>
<comment type="caution">
    <text evidence="2">The sequence shown here is derived from an EMBL/GenBank/DDBJ whole genome shotgun (WGS) entry which is preliminary data.</text>
</comment>
<feature type="non-terminal residue" evidence="2">
    <location>
        <position position="1"/>
    </location>
</feature>
<sequence length="90" mass="10044">AAKPENNKNAKQKEEGSSLLEGAKKHLEKEIKTTKEMVKDVPEKMKQMIEELKDLGGVTVKAAKKDLRKAAEKIGLVKETDSMGVYCRML</sequence>
<dbReference type="EMBL" id="JAHRHJ020000003">
    <property type="protein sequence ID" value="KAH9321130.1"/>
    <property type="molecule type" value="Genomic_DNA"/>
</dbReference>
<reference evidence="2 3" key="1">
    <citation type="journal article" date="2021" name="Nat. Plants">
        <title>The Taxus genome provides insights into paclitaxel biosynthesis.</title>
        <authorList>
            <person name="Xiong X."/>
            <person name="Gou J."/>
            <person name="Liao Q."/>
            <person name="Li Y."/>
            <person name="Zhou Q."/>
            <person name="Bi G."/>
            <person name="Li C."/>
            <person name="Du R."/>
            <person name="Wang X."/>
            <person name="Sun T."/>
            <person name="Guo L."/>
            <person name="Liang H."/>
            <person name="Lu P."/>
            <person name="Wu Y."/>
            <person name="Zhang Z."/>
            <person name="Ro D.K."/>
            <person name="Shang Y."/>
            <person name="Huang S."/>
            <person name="Yan J."/>
        </authorList>
    </citation>
    <scope>NUCLEOTIDE SEQUENCE [LARGE SCALE GENOMIC DNA]</scope>
    <source>
        <strain evidence="2">Ta-2019</strain>
    </source>
</reference>
<evidence type="ECO:0000313" key="3">
    <source>
        <dbReference type="Proteomes" id="UP000824469"/>
    </source>
</evidence>
<accession>A0AA38GFV3</accession>
<proteinExistence type="predicted"/>
<organism evidence="2 3">
    <name type="scientific">Taxus chinensis</name>
    <name type="common">Chinese yew</name>
    <name type="synonym">Taxus wallichiana var. chinensis</name>
    <dbReference type="NCBI Taxonomy" id="29808"/>
    <lineage>
        <taxon>Eukaryota</taxon>
        <taxon>Viridiplantae</taxon>
        <taxon>Streptophyta</taxon>
        <taxon>Embryophyta</taxon>
        <taxon>Tracheophyta</taxon>
        <taxon>Spermatophyta</taxon>
        <taxon>Pinopsida</taxon>
        <taxon>Pinidae</taxon>
        <taxon>Conifers II</taxon>
        <taxon>Cupressales</taxon>
        <taxon>Taxaceae</taxon>
        <taxon>Taxus</taxon>
    </lineage>
</organism>
<protein>
    <submittedName>
        <fullName evidence="2">Uncharacterized protein</fullName>
    </submittedName>
</protein>
<evidence type="ECO:0000256" key="1">
    <source>
        <dbReference type="SAM" id="MobiDB-lite"/>
    </source>
</evidence>
<feature type="region of interest" description="Disordered" evidence="1">
    <location>
        <begin position="1"/>
        <end position="27"/>
    </location>
</feature>
<evidence type="ECO:0000313" key="2">
    <source>
        <dbReference type="EMBL" id="KAH9321130.1"/>
    </source>
</evidence>
<gene>
    <name evidence="2" type="ORF">KI387_015769</name>
</gene>
<dbReference type="AlphaFoldDB" id="A0AA38GFV3"/>